<accession>A0ABS6IPK1</accession>
<evidence type="ECO:0000313" key="2">
    <source>
        <dbReference type="EMBL" id="MBU8876253.1"/>
    </source>
</evidence>
<dbReference type="InterPro" id="IPR050266">
    <property type="entry name" value="AB_hydrolase_sf"/>
</dbReference>
<organism evidence="2 3">
    <name type="scientific">Reyranella humidisoli</name>
    <dbReference type="NCBI Taxonomy" id="2849149"/>
    <lineage>
        <taxon>Bacteria</taxon>
        <taxon>Pseudomonadati</taxon>
        <taxon>Pseudomonadota</taxon>
        <taxon>Alphaproteobacteria</taxon>
        <taxon>Hyphomicrobiales</taxon>
        <taxon>Reyranellaceae</taxon>
        <taxon>Reyranella</taxon>
    </lineage>
</organism>
<evidence type="ECO:0000313" key="3">
    <source>
        <dbReference type="Proteomes" id="UP000727907"/>
    </source>
</evidence>
<protein>
    <submittedName>
        <fullName evidence="2">Alpha/beta fold hydrolase</fullName>
    </submittedName>
</protein>
<name>A0ABS6IPK1_9HYPH</name>
<dbReference type="Pfam" id="PF12697">
    <property type="entry name" value="Abhydrolase_6"/>
    <property type="match status" value="1"/>
</dbReference>
<sequence>MSRTRILFLPGSGGSPHFWKPVATALPSDWPKEHFGWPGLGAQPHDPAVRGLDDLQKMVTDRMDGPVDLVAQSMGGVLAARIALEHPELVRRLVLCVTSGGVDMAGLGASDWRADYRKSFPKAAAWITDVRASAALPVEKIAAPTLLIWGDKDAVSPVAVGEHLAARLPNARLEVVAGGDHDVASTHADRVARLIARHLG</sequence>
<dbReference type="PANTHER" id="PTHR43798:SF33">
    <property type="entry name" value="HYDROLASE, PUTATIVE (AFU_ORTHOLOGUE AFUA_2G14860)-RELATED"/>
    <property type="match status" value="1"/>
</dbReference>
<keyword evidence="3" id="KW-1185">Reference proteome</keyword>
<dbReference type="Proteomes" id="UP000727907">
    <property type="component" value="Unassembled WGS sequence"/>
</dbReference>
<dbReference type="EMBL" id="JAHOPB010000002">
    <property type="protein sequence ID" value="MBU8876253.1"/>
    <property type="molecule type" value="Genomic_DNA"/>
</dbReference>
<gene>
    <name evidence="2" type="ORF">KQ910_20940</name>
</gene>
<reference evidence="2 3" key="1">
    <citation type="submission" date="2021-06" db="EMBL/GenBank/DDBJ databases">
        <authorList>
            <person name="Lee D.H."/>
        </authorList>
    </citation>
    <scope>NUCLEOTIDE SEQUENCE [LARGE SCALE GENOMIC DNA]</scope>
    <source>
        <strain evidence="2 3">MMS21-HV4-11</strain>
    </source>
</reference>
<keyword evidence="2" id="KW-0378">Hydrolase</keyword>
<dbReference type="PANTHER" id="PTHR43798">
    <property type="entry name" value="MONOACYLGLYCEROL LIPASE"/>
    <property type="match status" value="1"/>
</dbReference>
<dbReference type="RefSeq" id="WP_216964896.1">
    <property type="nucleotide sequence ID" value="NZ_JAHOPB010000002.1"/>
</dbReference>
<comment type="caution">
    <text evidence="2">The sequence shown here is derived from an EMBL/GenBank/DDBJ whole genome shotgun (WGS) entry which is preliminary data.</text>
</comment>
<evidence type="ECO:0000259" key="1">
    <source>
        <dbReference type="Pfam" id="PF12697"/>
    </source>
</evidence>
<dbReference type="InterPro" id="IPR000073">
    <property type="entry name" value="AB_hydrolase_1"/>
</dbReference>
<proteinExistence type="predicted"/>
<feature type="domain" description="AB hydrolase-1" evidence="1">
    <location>
        <begin position="6"/>
        <end position="193"/>
    </location>
</feature>
<dbReference type="GO" id="GO:0016787">
    <property type="term" value="F:hydrolase activity"/>
    <property type="evidence" value="ECO:0007669"/>
    <property type="project" value="UniProtKB-KW"/>
</dbReference>